<evidence type="ECO:0000313" key="2">
    <source>
        <dbReference type="Proteomes" id="UP000824533"/>
    </source>
</evidence>
<dbReference type="Proteomes" id="UP000824533">
    <property type="component" value="Linkage Group LG14"/>
</dbReference>
<gene>
    <name evidence="1" type="ORF">K1T71_008133</name>
</gene>
<protein>
    <submittedName>
        <fullName evidence="1">Uncharacterized protein</fullName>
    </submittedName>
</protein>
<dbReference type="EMBL" id="CM034400">
    <property type="protein sequence ID" value="KAJ0175959.1"/>
    <property type="molecule type" value="Genomic_DNA"/>
</dbReference>
<proteinExistence type="predicted"/>
<accession>A0ACC1CWT6</accession>
<evidence type="ECO:0000313" key="1">
    <source>
        <dbReference type="EMBL" id="KAJ0175959.1"/>
    </source>
</evidence>
<organism evidence="1 2">
    <name type="scientific">Dendrolimus kikuchii</name>
    <dbReference type="NCBI Taxonomy" id="765133"/>
    <lineage>
        <taxon>Eukaryota</taxon>
        <taxon>Metazoa</taxon>
        <taxon>Ecdysozoa</taxon>
        <taxon>Arthropoda</taxon>
        <taxon>Hexapoda</taxon>
        <taxon>Insecta</taxon>
        <taxon>Pterygota</taxon>
        <taxon>Neoptera</taxon>
        <taxon>Endopterygota</taxon>
        <taxon>Lepidoptera</taxon>
        <taxon>Glossata</taxon>
        <taxon>Ditrysia</taxon>
        <taxon>Bombycoidea</taxon>
        <taxon>Lasiocampidae</taxon>
        <taxon>Dendrolimus</taxon>
    </lineage>
</organism>
<name>A0ACC1CWT6_9NEOP</name>
<sequence>MESEAKSMNGDEVVISGISGIFPQSNSVLEFGENLYSKVDMVIVNHSFENSKIPELPIHMGKISDLEKFDAQFFRVSYWQVIDIDPLCRKLMEHTFNAIFDAGVNPVTLAGKRIGVYAGSSFNDHFAKMMDDFNSKNLSVPVGASSAMLAHRISYWLDSKCPSYTVDFSCVSSSLCLEKAVNDIKLGFIDAAIVGGTNACNNPILNYNLRKAGLLCLDGKTRCFDKKGDGYVRSEAVTSLFLQRAKDAKRIYAEICHVKGGYLMRQDAEFLPKREVEDLINFIQTFYKEVKVSPKDVEYVEANGSGIVSADKNELDAIDRVFKSNGSLKIGSVKSNIGHTEAASGICSVIKMCLAYRSGIIPSNLHYSEPIDNDAIFNNRLKVVVENTLFDRGYTAINNFSFTGGNFHILLKGHYKPKAIVLYCTNENMHVDIIF</sequence>
<comment type="caution">
    <text evidence="1">The sequence shown here is derived from an EMBL/GenBank/DDBJ whole genome shotgun (WGS) entry which is preliminary data.</text>
</comment>
<keyword evidence="2" id="KW-1185">Reference proteome</keyword>
<reference evidence="1 2" key="1">
    <citation type="journal article" date="2021" name="Front. Genet.">
        <title>Chromosome-Level Genome Assembly Reveals Significant Gene Expansion in the Toll and IMD Signaling Pathways of Dendrolimus kikuchii.</title>
        <authorList>
            <person name="Zhou J."/>
            <person name="Wu P."/>
            <person name="Xiong Z."/>
            <person name="Liu N."/>
            <person name="Zhao N."/>
            <person name="Ji M."/>
            <person name="Qiu Y."/>
            <person name="Yang B."/>
        </authorList>
    </citation>
    <scope>NUCLEOTIDE SEQUENCE [LARGE SCALE GENOMIC DNA]</scope>
    <source>
        <strain evidence="1">Ann1</strain>
    </source>
</reference>